<feature type="chain" id="PRO_5013120931" description="DUF5018 domain-containing protein" evidence="1">
    <location>
        <begin position="20"/>
        <end position="562"/>
    </location>
</feature>
<dbReference type="AlphaFoldDB" id="A0A212K3N1"/>
<feature type="signal peptide" evidence="1">
    <location>
        <begin position="1"/>
        <end position="19"/>
    </location>
</feature>
<organism evidence="3">
    <name type="scientific">uncultured Dysgonomonas sp</name>
    <dbReference type="NCBI Taxonomy" id="206096"/>
    <lineage>
        <taxon>Bacteria</taxon>
        <taxon>Pseudomonadati</taxon>
        <taxon>Bacteroidota</taxon>
        <taxon>Bacteroidia</taxon>
        <taxon>Bacteroidales</taxon>
        <taxon>Dysgonomonadaceae</taxon>
        <taxon>Dysgonomonas</taxon>
        <taxon>environmental samples</taxon>
    </lineage>
</organism>
<dbReference type="Pfam" id="PF16410">
    <property type="entry name" value="DUF5018"/>
    <property type="match status" value="1"/>
</dbReference>
<feature type="domain" description="DUF5018" evidence="2">
    <location>
        <begin position="12"/>
        <end position="357"/>
    </location>
</feature>
<evidence type="ECO:0000256" key="1">
    <source>
        <dbReference type="SAM" id="SignalP"/>
    </source>
</evidence>
<proteinExistence type="predicted"/>
<evidence type="ECO:0000259" key="2">
    <source>
        <dbReference type="Pfam" id="PF16410"/>
    </source>
</evidence>
<dbReference type="EMBL" id="FLUM01000003">
    <property type="protein sequence ID" value="SBW06252.1"/>
    <property type="molecule type" value="Genomic_DNA"/>
</dbReference>
<protein>
    <recommendedName>
        <fullName evidence="2">DUF5018 domain-containing protein</fullName>
    </recommendedName>
</protein>
<dbReference type="InterPro" id="IPR032186">
    <property type="entry name" value="DUF5018"/>
</dbReference>
<dbReference type="Gene3D" id="2.60.40.2340">
    <property type="match status" value="1"/>
</dbReference>
<gene>
    <name evidence="3" type="ORF">KL86DYS1_31325</name>
</gene>
<sequence>MIMKNNLLYIIAISLVVLSGCQSPDDIIPPADNQGLTRLTVKFTTGEYAEVEAASYTISDPNADTYVIPVPWFYPADSYNETTPYMSAMKVEANLDNNFTIAPGLSVLDLTKDNHFTLTDSYGNKRSITIRGERVKSSACNIITFSLKDKDVTGIIDDAAGTISLISIDDLSNSLADYELSPHALSISPDPAVTPLDFNNNVELTITAHNGTSTKKYTVKKEIPSKIGAGYRKGSEENVYELNLSAYGFSMTKSSNPSLAVLGSYLVLNLGDGTTPVYINRATGAKLGSINIGSANAGGSITGDIYGNMLIANNAAAGGTLNVYKTKSVTAAPTLFFSMSNTTGFTIGSKMAVQGNLDGDAIIVATCENSSSFVRWIVSGGVAGTPQVISVSGIGTWGGADNAPRFTYASTNLADGYYIGHYAGGGGNVYYVDGTANTVVRQLAGTGDWARGIGMFDIKVFNNTRYMMTYNMGFFPQWALGGQIYMYDVTNPALVTGSVTDSPALTFKQESITAYNNGATPLEPRTADILLYPSADGFMMHMYYIDNASSVLGCYKFDCIDK</sequence>
<evidence type="ECO:0000313" key="3">
    <source>
        <dbReference type="EMBL" id="SBW06252.1"/>
    </source>
</evidence>
<keyword evidence="1" id="KW-0732">Signal</keyword>
<accession>A0A212K3N1</accession>
<dbReference type="PROSITE" id="PS51257">
    <property type="entry name" value="PROKAR_LIPOPROTEIN"/>
    <property type="match status" value="1"/>
</dbReference>
<reference evidence="3" key="1">
    <citation type="submission" date="2016-04" db="EMBL/GenBank/DDBJ databases">
        <authorList>
            <person name="Evans L.H."/>
            <person name="Alamgir A."/>
            <person name="Owens N."/>
            <person name="Weber N.D."/>
            <person name="Virtaneva K."/>
            <person name="Barbian K."/>
            <person name="Babar A."/>
            <person name="Rosenke K."/>
        </authorList>
    </citation>
    <scope>NUCLEOTIDE SEQUENCE</scope>
    <source>
        <strain evidence="3">86-1</strain>
    </source>
</reference>
<name>A0A212K3N1_9BACT</name>